<feature type="transmembrane region" description="Helical" evidence="1">
    <location>
        <begin position="12"/>
        <end position="30"/>
    </location>
</feature>
<protein>
    <submittedName>
        <fullName evidence="2">Uncharacterized protein</fullName>
    </submittedName>
</protein>
<dbReference type="HOGENOM" id="CLU_2290608_0_0_6"/>
<accession>A0A068QYT7</accession>
<keyword evidence="1" id="KW-0472">Membrane</keyword>
<dbReference type="KEGG" id="xpo:XPG1_0537"/>
<evidence type="ECO:0000313" key="2">
    <source>
        <dbReference type="EMBL" id="CDG20192.1"/>
    </source>
</evidence>
<keyword evidence="3" id="KW-1185">Reference proteome</keyword>
<name>A0A068QYT7_9GAMM</name>
<gene>
    <name evidence="2" type="ORF">XPG1_0537</name>
</gene>
<dbReference type="Proteomes" id="UP000032735">
    <property type="component" value="Chromosome"/>
</dbReference>
<evidence type="ECO:0000313" key="3">
    <source>
        <dbReference type="Proteomes" id="UP000032735"/>
    </source>
</evidence>
<evidence type="ECO:0000256" key="1">
    <source>
        <dbReference type="SAM" id="Phobius"/>
    </source>
</evidence>
<keyword evidence="1" id="KW-1133">Transmembrane helix</keyword>
<sequence length="101" mass="11349">MLWLPSLQRAVFAPFLAVFFLTVFFLIFLFDAWCFWAFLLTFLSNVLALCFVVLTLFFTDVTVFGAVSVEVDTAGAASAVLENNTSNAATDNFKFFIAYFL</sequence>
<reference evidence="2 3" key="1">
    <citation type="submission" date="2013-07" db="EMBL/GenBank/DDBJ databases">
        <authorList>
            <person name="Genoscope - CEA"/>
        </authorList>
    </citation>
    <scope>NUCLEOTIDE SEQUENCE [LARGE SCALE GENOMIC DNA]</scope>
    <source>
        <strain evidence="2 3">G6</strain>
    </source>
</reference>
<proteinExistence type="predicted"/>
<dbReference type="AlphaFoldDB" id="A0A068QYT7"/>
<feature type="transmembrane region" description="Helical" evidence="1">
    <location>
        <begin position="36"/>
        <end position="58"/>
    </location>
</feature>
<keyword evidence="1" id="KW-0812">Transmembrane</keyword>
<organism evidence="2 3">
    <name type="scientific">Xenorhabdus poinarii G6</name>
    <dbReference type="NCBI Taxonomy" id="1354304"/>
    <lineage>
        <taxon>Bacteria</taxon>
        <taxon>Pseudomonadati</taxon>
        <taxon>Pseudomonadota</taxon>
        <taxon>Gammaproteobacteria</taxon>
        <taxon>Enterobacterales</taxon>
        <taxon>Morganellaceae</taxon>
        <taxon>Xenorhabdus</taxon>
    </lineage>
</organism>
<dbReference type="EMBL" id="FO704551">
    <property type="protein sequence ID" value="CDG20192.1"/>
    <property type="molecule type" value="Genomic_DNA"/>
</dbReference>